<dbReference type="Gene3D" id="1.10.1420.10">
    <property type="match status" value="1"/>
</dbReference>
<name>A0A3B1DQ16_9ZZZZ</name>
<keyword evidence="4" id="KW-0812">Transmembrane</keyword>
<dbReference type="InterPro" id="IPR036187">
    <property type="entry name" value="DNA_mismatch_repair_MutS_sf"/>
</dbReference>
<dbReference type="SUPFAM" id="SSF52540">
    <property type="entry name" value="P-loop containing nucleoside triphosphate hydrolases"/>
    <property type="match status" value="1"/>
</dbReference>
<feature type="domain" description="DNA mismatch repair proteins mutS family" evidence="5">
    <location>
        <begin position="422"/>
        <end position="604"/>
    </location>
</feature>
<keyword evidence="4" id="KW-0472">Membrane</keyword>
<accession>A0A3B1DQ16</accession>
<dbReference type="GO" id="GO:0005829">
    <property type="term" value="C:cytosol"/>
    <property type="evidence" value="ECO:0007669"/>
    <property type="project" value="TreeGrafter"/>
</dbReference>
<dbReference type="GO" id="GO:0005524">
    <property type="term" value="F:ATP binding"/>
    <property type="evidence" value="ECO:0007669"/>
    <property type="project" value="UniProtKB-KW"/>
</dbReference>
<dbReference type="GO" id="GO:0030983">
    <property type="term" value="F:mismatched DNA binding"/>
    <property type="evidence" value="ECO:0007669"/>
    <property type="project" value="InterPro"/>
</dbReference>
<keyword evidence="2" id="KW-0067">ATP-binding</keyword>
<evidence type="ECO:0000256" key="1">
    <source>
        <dbReference type="ARBA" id="ARBA00022741"/>
    </source>
</evidence>
<dbReference type="InterPro" id="IPR027417">
    <property type="entry name" value="P-loop_NTPase"/>
</dbReference>
<dbReference type="Pfam" id="PF00488">
    <property type="entry name" value="MutS_V"/>
    <property type="match status" value="1"/>
</dbReference>
<evidence type="ECO:0000313" key="6">
    <source>
        <dbReference type="EMBL" id="VAX38214.1"/>
    </source>
</evidence>
<dbReference type="Gene3D" id="3.40.50.300">
    <property type="entry name" value="P-loop containing nucleotide triphosphate hydrolases"/>
    <property type="match status" value="1"/>
</dbReference>
<dbReference type="SUPFAM" id="SSF48334">
    <property type="entry name" value="DNA repair protein MutS, domain III"/>
    <property type="match status" value="1"/>
</dbReference>
<dbReference type="InterPro" id="IPR000432">
    <property type="entry name" value="DNA_mismatch_repair_MutS_C"/>
</dbReference>
<evidence type="ECO:0000256" key="4">
    <source>
        <dbReference type="SAM" id="Phobius"/>
    </source>
</evidence>
<protein>
    <submittedName>
        <fullName evidence="6">MutS-related protein, family 1</fullName>
    </submittedName>
</protein>
<dbReference type="EMBL" id="UOGL01000169">
    <property type="protein sequence ID" value="VAX38214.1"/>
    <property type="molecule type" value="Genomic_DNA"/>
</dbReference>
<keyword evidence="1" id="KW-0547">Nucleotide-binding</keyword>
<dbReference type="InterPro" id="IPR045076">
    <property type="entry name" value="MutS"/>
</dbReference>
<feature type="transmembrane region" description="Helical" evidence="4">
    <location>
        <begin position="52"/>
        <end position="75"/>
    </location>
</feature>
<gene>
    <name evidence="6" type="ORF">MNBD_PLANCTO02-3267</name>
</gene>
<dbReference type="SMART" id="SM00534">
    <property type="entry name" value="MUTSac"/>
    <property type="match status" value="1"/>
</dbReference>
<keyword evidence="3" id="KW-0238">DNA-binding</keyword>
<dbReference type="PANTHER" id="PTHR11361:SF99">
    <property type="entry name" value="DNA MISMATCH REPAIR PROTEIN"/>
    <property type="match status" value="1"/>
</dbReference>
<dbReference type="AlphaFoldDB" id="A0A3B1DQ16"/>
<feature type="transmembrane region" description="Helical" evidence="4">
    <location>
        <begin position="238"/>
        <end position="255"/>
    </location>
</feature>
<dbReference type="GO" id="GO:0140664">
    <property type="term" value="F:ATP-dependent DNA damage sensor activity"/>
    <property type="evidence" value="ECO:0007669"/>
    <property type="project" value="InterPro"/>
</dbReference>
<organism evidence="6">
    <name type="scientific">hydrothermal vent metagenome</name>
    <dbReference type="NCBI Taxonomy" id="652676"/>
    <lineage>
        <taxon>unclassified sequences</taxon>
        <taxon>metagenomes</taxon>
        <taxon>ecological metagenomes</taxon>
    </lineage>
</organism>
<dbReference type="PANTHER" id="PTHR11361">
    <property type="entry name" value="DNA MISMATCH REPAIR PROTEIN MUTS FAMILY MEMBER"/>
    <property type="match status" value="1"/>
</dbReference>
<evidence type="ECO:0000259" key="5">
    <source>
        <dbReference type="SMART" id="SM00534"/>
    </source>
</evidence>
<proteinExistence type="predicted"/>
<keyword evidence="4" id="KW-1133">Transmembrane helix</keyword>
<feature type="transmembrane region" description="Helical" evidence="4">
    <location>
        <begin position="212"/>
        <end position="232"/>
    </location>
</feature>
<evidence type="ECO:0000256" key="2">
    <source>
        <dbReference type="ARBA" id="ARBA00022840"/>
    </source>
</evidence>
<sequence>MSDDSPSYNPFTDYNERLAARQNEVRELEKQDNQFSTARGITFLAGAIGLGAWFLFHFSWLLLLIPLVLFLLLLLSHDRVVSKLVRGRKSVRYYEQAINRLQDNWSEIGATGERYIDPAHPYAGDIDLFGRGSLFQLLNNARTRPGEDRLTHWLLKPASIEDILARQTGVKELRMLVDQREAMFLLDAKVHDEIDQNQLLHWAKEKPEPVSLWQRVVAVLLGFSALTGVAWWFETGSLSLLLIVLMIEMLFFVAFRKRIKRLAQSVEEVGAGLAIFAQVLEQVEGQTFRSPVLQQIKSRLEIDGHPPSQRIAQLNRVIGHFFNAIQNQFFAPIAFAGCLTIHFVHGLERWREHVGKHIPDWLLAVGEYEALCALAQFAYEHPQYPFPTLATEEQCFDATRLGHPLLPREECIENDLRLGDSQRLIMVSGSNMSGKSTLLRTIGTNMALALAGGPVRAEKLTLSVMQLGTAMRVHDSLQDGQSLFYAVVARLSDVVKLSQKEPPLLFLLDEILQGTNSHDRRIGAEGVIRNLLENNAIGLVTTHDLALTQIVENLTVGAINIHFEDQLIDGKMQFDYHIRPGIVQRSNALELMRMMGLRFDEKESSNEN</sequence>
<evidence type="ECO:0000256" key="3">
    <source>
        <dbReference type="ARBA" id="ARBA00023125"/>
    </source>
</evidence>
<reference evidence="6" key="1">
    <citation type="submission" date="2018-06" db="EMBL/GenBank/DDBJ databases">
        <authorList>
            <person name="Zhirakovskaya E."/>
        </authorList>
    </citation>
    <scope>NUCLEOTIDE SEQUENCE</scope>
</reference>
<dbReference type="GO" id="GO:0006298">
    <property type="term" value="P:mismatch repair"/>
    <property type="evidence" value="ECO:0007669"/>
    <property type="project" value="InterPro"/>
</dbReference>